<evidence type="ECO:0000313" key="1">
    <source>
        <dbReference type="EMBL" id="CAG8453254.1"/>
    </source>
</evidence>
<sequence>MLDMANTNSIRATAGPDILNYMFYITPLSPSEEGDVEEGGR</sequence>
<organism evidence="1 2">
    <name type="scientific">Cetraspora pellucida</name>
    <dbReference type="NCBI Taxonomy" id="1433469"/>
    <lineage>
        <taxon>Eukaryota</taxon>
        <taxon>Fungi</taxon>
        <taxon>Fungi incertae sedis</taxon>
        <taxon>Mucoromycota</taxon>
        <taxon>Glomeromycotina</taxon>
        <taxon>Glomeromycetes</taxon>
        <taxon>Diversisporales</taxon>
        <taxon>Gigasporaceae</taxon>
        <taxon>Cetraspora</taxon>
    </lineage>
</organism>
<accession>A0A9N8VF51</accession>
<gene>
    <name evidence="1" type="ORF">CPELLU_LOCUS257</name>
</gene>
<dbReference type="Proteomes" id="UP000789759">
    <property type="component" value="Unassembled WGS sequence"/>
</dbReference>
<protein>
    <submittedName>
        <fullName evidence="1">5580_t:CDS:1</fullName>
    </submittedName>
</protein>
<reference evidence="1" key="1">
    <citation type="submission" date="2021-06" db="EMBL/GenBank/DDBJ databases">
        <authorList>
            <person name="Kallberg Y."/>
            <person name="Tangrot J."/>
            <person name="Rosling A."/>
        </authorList>
    </citation>
    <scope>NUCLEOTIDE SEQUENCE</scope>
    <source>
        <strain evidence="1">FL966</strain>
    </source>
</reference>
<name>A0A9N8VF51_9GLOM</name>
<dbReference type="AlphaFoldDB" id="A0A9N8VF51"/>
<dbReference type="EMBL" id="CAJVQA010000059">
    <property type="protein sequence ID" value="CAG8453254.1"/>
    <property type="molecule type" value="Genomic_DNA"/>
</dbReference>
<keyword evidence="2" id="KW-1185">Reference proteome</keyword>
<comment type="caution">
    <text evidence="1">The sequence shown here is derived from an EMBL/GenBank/DDBJ whole genome shotgun (WGS) entry which is preliminary data.</text>
</comment>
<evidence type="ECO:0000313" key="2">
    <source>
        <dbReference type="Proteomes" id="UP000789759"/>
    </source>
</evidence>
<proteinExistence type="predicted"/>